<sequence>MRAFFLLMEVKMKVLVIAATWIWSAMVGAAWNSDLCLVSRERRFGIGLTYTVMPPEKVTRSFCKIYEAIWQVEIRFTLAINVTNAYVVAYRASDQSYFFSDSKGPAFSKLFTETKRDYLSFTGNYMDLQRIAGAGRKDIPLGMSDLDQAITNLYYWRSGPGTTENTVARSLLVAIQMVAEAARFRYIENSVRRSIKATSTFLPDDATLSLENNWGALSTAIQQSNQGVFGRPVQLRKPDGTSFNVDSVTDSLISNLGLLLFVCNPQASRFNRSMDVKYYSNNVCSVPEPTIRITGRNGLCADVKDGVYADGNPIQLQQCKSTPELNQLWTLKKDRKIQSNGKCLTKDNRLSSVMIYDCNKAVTMGANVLCTSSGNAGSNLIMATNNYASSQGWLARNNTTPFVTSIFGFDDLCLVQGDRTSLWLAECRSGRIEQKWALYADGSIRPQQDQNMCISCNSNNQPGTIVLILPCSGSSQQRWMFKNDGTMLNLFSGLAMDVRLSDPSLKEIVISQPTGNLSQKWLPVP</sequence>
<evidence type="ECO:0000256" key="9">
    <source>
        <dbReference type="RuleBase" id="RU004915"/>
    </source>
</evidence>
<keyword evidence="8 9" id="KW-0652">Protein synthesis inhibitor</keyword>
<comment type="subunit">
    <text evidence="9">Might form dimers or tetramers of disulfide-linked A and B chains.</text>
</comment>
<dbReference type="PROSITE" id="PS50231">
    <property type="entry name" value="RICIN_B_LECTIN"/>
    <property type="match status" value="2"/>
</dbReference>
<comment type="similarity">
    <text evidence="9">Belongs to the ribosome-inactivating protein family.</text>
</comment>
<keyword evidence="6" id="KW-1015">Disulfide bond</keyword>
<dbReference type="GO" id="GO:0006952">
    <property type="term" value="P:defense response"/>
    <property type="evidence" value="ECO:0007669"/>
    <property type="project" value="UniProtKB-KW"/>
</dbReference>
<evidence type="ECO:0000256" key="1">
    <source>
        <dbReference type="ARBA" id="ARBA00000237"/>
    </source>
</evidence>
<dbReference type="InterPro" id="IPR017989">
    <property type="entry name" value="Ribosome_inactivat_1/2"/>
</dbReference>
<comment type="caution">
    <text evidence="11">The sequence shown here is derived from an EMBL/GenBank/DDBJ whole genome shotgun (WGS) entry which is preliminary data.</text>
</comment>
<name>A0AAV1ST01_9ROSI</name>
<evidence type="ECO:0000256" key="6">
    <source>
        <dbReference type="ARBA" id="ARBA00023157"/>
    </source>
</evidence>
<dbReference type="AlphaFoldDB" id="A0AAV1ST01"/>
<dbReference type="InterPro" id="IPR016138">
    <property type="entry name" value="Ribosome_inactivat_prot_sub1"/>
</dbReference>
<evidence type="ECO:0000256" key="7">
    <source>
        <dbReference type="ARBA" id="ARBA00023180"/>
    </source>
</evidence>
<dbReference type="InterPro" id="IPR035992">
    <property type="entry name" value="Ricin_B-like_lectins"/>
</dbReference>
<dbReference type="PANTHER" id="PTHR33453">
    <property type="match status" value="1"/>
</dbReference>
<evidence type="ECO:0000256" key="8">
    <source>
        <dbReference type="ARBA" id="ARBA00023193"/>
    </source>
</evidence>
<evidence type="ECO:0000256" key="5">
    <source>
        <dbReference type="ARBA" id="ARBA00022821"/>
    </source>
</evidence>
<keyword evidence="3 9" id="KW-0800">Toxin</keyword>
<organism evidence="11 12">
    <name type="scientific">Dovyalis caffra</name>
    <dbReference type="NCBI Taxonomy" id="77055"/>
    <lineage>
        <taxon>Eukaryota</taxon>
        <taxon>Viridiplantae</taxon>
        <taxon>Streptophyta</taxon>
        <taxon>Embryophyta</taxon>
        <taxon>Tracheophyta</taxon>
        <taxon>Spermatophyta</taxon>
        <taxon>Magnoliopsida</taxon>
        <taxon>eudicotyledons</taxon>
        <taxon>Gunneridae</taxon>
        <taxon>Pentapetalae</taxon>
        <taxon>rosids</taxon>
        <taxon>fabids</taxon>
        <taxon>Malpighiales</taxon>
        <taxon>Salicaceae</taxon>
        <taxon>Flacourtieae</taxon>
        <taxon>Dovyalis</taxon>
    </lineage>
</organism>
<comment type="catalytic activity">
    <reaction evidence="1 9">
        <text>Endohydrolysis of the N-glycosidic bond at one specific adenosine on the 28S rRNA.</text>
        <dbReference type="EC" id="3.2.2.22"/>
    </reaction>
</comment>
<accession>A0AAV1ST01</accession>
<evidence type="ECO:0000313" key="11">
    <source>
        <dbReference type="EMBL" id="CAK7357175.1"/>
    </source>
</evidence>
<dbReference type="GO" id="GO:0030598">
    <property type="term" value="F:rRNA N-glycosylase activity"/>
    <property type="evidence" value="ECO:0007669"/>
    <property type="project" value="UniProtKB-EC"/>
</dbReference>
<keyword evidence="7" id="KW-0325">Glycoprotein</keyword>
<evidence type="ECO:0000313" key="12">
    <source>
        <dbReference type="Proteomes" id="UP001314170"/>
    </source>
</evidence>
<dbReference type="PROSITE" id="PS00275">
    <property type="entry name" value="SHIGA_RICIN"/>
    <property type="match status" value="1"/>
</dbReference>
<keyword evidence="5 9" id="KW-0611">Plant defense</keyword>
<dbReference type="Gene3D" id="2.80.10.50">
    <property type="match status" value="2"/>
</dbReference>
<feature type="domain" description="Ricin B lectin" evidence="10">
    <location>
        <begin position="401"/>
        <end position="524"/>
    </location>
</feature>
<keyword evidence="12" id="KW-1185">Reference proteome</keyword>
<dbReference type="Pfam" id="PF00652">
    <property type="entry name" value="Ricin_B_lectin"/>
    <property type="match status" value="2"/>
</dbReference>
<dbReference type="Proteomes" id="UP001314170">
    <property type="component" value="Unassembled WGS sequence"/>
</dbReference>
<reference evidence="11 12" key="1">
    <citation type="submission" date="2024-01" db="EMBL/GenBank/DDBJ databases">
        <authorList>
            <person name="Waweru B."/>
        </authorList>
    </citation>
    <scope>NUCLEOTIDE SEQUENCE [LARGE SCALE GENOMIC DNA]</scope>
</reference>
<dbReference type="CDD" id="cd23444">
    <property type="entry name" value="beta-trefoil_Ricin_RIPs_II_rpt2"/>
    <property type="match status" value="1"/>
</dbReference>
<dbReference type="InterPro" id="IPR016139">
    <property type="entry name" value="Ribosome_inactivat_prot_sub2"/>
</dbReference>
<evidence type="ECO:0000256" key="3">
    <source>
        <dbReference type="ARBA" id="ARBA00022656"/>
    </source>
</evidence>
<dbReference type="InterPro" id="IPR036041">
    <property type="entry name" value="Ribosome-inact_prot_sf"/>
</dbReference>
<dbReference type="PRINTS" id="PR00396">
    <property type="entry name" value="SHIGARICIN"/>
</dbReference>
<keyword evidence="4 9" id="KW-0378">Hydrolase</keyword>
<dbReference type="InterPro" id="IPR017988">
    <property type="entry name" value="Ribosome_inactivat_prot_CS"/>
</dbReference>
<dbReference type="SUPFAM" id="SSF56371">
    <property type="entry name" value="Ribosome inactivating proteins (RIP)"/>
    <property type="match status" value="1"/>
</dbReference>
<dbReference type="SUPFAM" id="SSF50370">
    <property type="entry name" value="Ricin B-like lectins"/>
    <property type="match status" value="2"/>
</dbReference>
<feature type="domain" description="Ricin B lectin" evidence="10">
    <location>
        <begin position="288"/>
        <end position="396"/>
    </location>
</feature>
<dbReference type="InterPro" id="IPR000772">
    <property type="entry name" value="Ricin_B_lectin"/>
</dbReference>
<evidence type="ECO:0000256" key="2">
    <source>
        <dbReference type="ARBA" id="ARBA00010414"/>
    </source>
</evidence>
<dbReference type="GO" id="GO:0090729">
    <property type="term" value="F:toxin activity"/>
    <property type="evidence" value="ECO:0007669"/>
    <property type="project" value="UniProtKB-KW"/>
</dbReference>
<dbReference type="Pfam" id="PF00161">
    <property type="entry name" value="RIP"/>
    <property type="match status" value="1"/>
</dbReference>
<dbReference type="GO" id="GO:0017148">
    <property type="term" value="P:negative regulation of translation"/>
    <property type="evidence" value="ECO:0007669"/>
    <property type="project" value="UniProtKB-KW"/>
</dbReference>
<protein>
    <recommendedName>
        <fullName evidence="9">Ribosome-inactivating protein</fullName>
    </recommendedName>
    <component>
        <recommendedName>
            <fullName evidence="9">Ribosome-inactivating protein chain A</fullName>
        </recommendedName>
        <alternativeName>
            <fullName evidence="9">rRNA N-glycosidase</fullName>
            <ecNumber evidence="9">3.2.2.22</ecNumber>
        </alternativeName>
    </component>
    <component>
        <recommendedName>
            <fullName evidence="9">Ribosome-inactivating protein chain B</fullName>
        </recommendedName>
    </component>
</protein>
<gene>
    <name evidence="11" type="ORF">DCAF_LOCUS27459</name>
</gene>
<dbReference type="SMART" id="SM00458">
    <property type="entry name" value="RICIN"/>
    <property type="match status" value="2"/>
</dbReference>
<dbReference type="Gene3D" id="4.10.470.10">
    <property type="entry name" value="Ricin (A Subunit), domain 2"/>
    <property type="match status" value="1"/>
</dbReference>
<dbReference type="EC" id="3.2.2.22" evidence="9"/>
<evidence type="ECO:0000256" key="4">
    <source>
        <dbReference type="ARBA" id="ARBA00022801"/>
    </source>
</evidence>
<dbReference type="Gene3D" id="3.40.420.10">
    <property type="entry name" value="Ricin (A subunit), domain 1"/>
    <property type="match status" value="1"/>
</dbReference>
<dbReference type="PANTHER" id="PTHR33453:SF34">
    <property type="entry name" value="RIBOSOME-INACTIVATING PROTEIN"/>
    <property type="match status" value="1"/>
</dbReference>
<dbReference type="EMBL" id="CAWUPB010001197">
    <property type="protein sequence ID" value="CAK7357175.1"/>
    <property type="molecule type" value="Genomic_DNA"/>
</dbReference>
<dbReference type="InterPro" id="IPR001574">
    <property type="entry name" value="Ribosome_inactivat_prot"/>
</dbReference>
<evidence type="ECO:0000259" key="10">
    <source>
        <dbReference type="SMART" id="SM00458"/>
    </source>
</evidence>
<proteinExistence type="inferred from homology"/>
<comment type="similarity">
    <text evidence="2">In the N-terminal section; belongs to the ribosome-inactivating protein family. Type 2 RIP subfamily.</text>
</comment>
<comment type="function">
    <text evidence="9">The A chain is responsible for inhibiting protein synthesis through the catalytic inactivation of 60S ribosomal subunits by removing adenine from position 4,324 of 28S rRNA. The B chain binds to cell receptors and probably facilitates the entry into the cell of the A chain; B chains are also responsible for cell agglutination (lectin activity).</text>
</comment>